<evidence type="ECO:0000313" key="1">
    <source>
        <dbReference type="EMBL" id="VDP67801.1"/>
    </source>
</evidence>
<protein>
    <submittedName>
        <fullName evidence="1 3">Uncharacterized protein</fullName>
    </submittedName>
</protein>
<keyword evidence="2" id="KW-1185">Reference proteome</keyword>
<reference evidence="3" key="1">
    <citation type="submission" date="2016-06" db="UniProtKB">
        <authorList>
            <consortium name="WormBaseParasite"/>
        </authorList>
    </citation>
    <scope>IDENTIFICATION</scope>
</reference>
<gene>
    <name evidence="1" type="ORF">SCUD_LOCUS19025</name>
</gene>
<dbReference type="WBParaSite" id="SCUD_0001902801-mRNA-1">
    <property type="protein sequence ID" value="SCUD_0001902801-mRNA-1"/>
    <property type="gene ID" value="SCUD_0001902801"/>
</dbReference>
<organism evidence="3">
    <name type="scientific">Schistosoma curassoni</name>
    <dbReference type="NCBI Taxonomy" id="6186"/>
    <lineage>
        <taxon>Eukaryota</taxon>
        <taxon>Metazoa</taxon>
        <taxon>Spiralia</taxon>
        <taxon>Lophotrochozoa</taxon>
        <taxon>Platyhelminthes</taxon>
        <taxon>Trematoda</taxon>
        <taxon>Digenea</taxon>
        <taxon>Strigeidida</taxon>
        <taxon>Schistosomatoidea</taxon>
        <taxon>Schistosomatidae</taxon>
        <taxon>Schistosoma</taxon>
    </lineage>
</organism>
<sequence>MRIMKISKHTCELLSITEFDQRIGHLLVKVMIFQR</sequence>
<dbReference type="AlphaFoldDB" id="A0A183KVD2"/>
<accession>A0A183KVD2</accession>
<name>A0A183KVD2_9TREM</name>
<reference evidence="1 2" key="2">
    <citation type="submission" date="2018-11" db="EMBL/GenBank/DDBJ databases">
        <authorList>
            <consortium name="Pathogen Informatics"/>
        </authorList>
    </citation>
    <scope>NUCLEOTIDE SEQUENCE [LARGE SCALE GENOMIC DNA]</scope>
    <source>
        <strain evidence="1">Dakar</strain>
        <strain evidence="2">Dakar, Senegal</strain>
    </source>
</reference>
<evidence type="ECO:0000313" key="2">
    <source>
        <dbReference type="Proteomes" id="UP000279833"/>
    </source>
</evidence>
<evidence type="ECO:0000313" key="3">
    <source>
        <dbReference type="WBParaSite" id="SCUD_0001902801-mRNA-1"/>
    </source>
</evidence>
<dbReference type="EMBL" id="UZAK01041858">
    <property type="protein sequence ID" value="VDP67801.1"/>
    <property type="molecule type" value="Genomic_DNA"/>
</dbReference>
<proteinExistence type="predicted"/>
<dbReference type="Proteomes" id="UP000279833">
    <property type="component" value="Unassembled WGS sequence"/>
</dbReference>